<dbReference type="HOGENOM" id="CLU_089470_0_0_1"/>
<protein>
    <recommendedName>
        <fullName evidence="2">Prokaryotic-type class I peptide chain release factors domain-containing protein</fullName>
    </recommendedName>
</protein>
<organism evidence="3 4">
    <name type="scientific">[Torrubiella] hemipterigena</name>
    <dbReference type="NCBI Taxonomy" id="1531966"/>
    <lineage>
        <taxon>Eukaryota</taxon>
        <taxon>Fungi</taxon>
        <taxon>Dikarya</taxon>
        <taxon>Ascomycota</taxon>
        <taxon>Pezizomycotina</taxon>
        <taxon>Sordariomycetes</taxon>
        <taxon>Hypocreomycetidae</taxon>
        <taxon>Hypocreales</taxon>
        <taxon>Clavicipitaceae</taxon>
        <taxon>Clavicipitaceae incertae sedis</taxon>
        <taxon>'Torrubiella' clade</taxon>
    </lineage>
</organism>
<name>A0A0A1TLL1_9HYPO</name>
<feature type="region of interest" description="Disordered" evidence="1">
    <location>
        <begin position="160"/>
        <end position="201"/>
    </location>
</feature>
<reference evidence="3 4" key="1">
    <citation type="journal article" date="2015" name="Genome Announc.">
        <title>Draft Genome Sequence and Gene Annotation of the Entomopathogenic Fungus Verticillium hemipterigenum.</title>
        <authorList>
            <person name="Horn F."/>
            <person name="Habel A."/>
            <person name="Scharf D.H."/>
            <person name="Dworschak J."/>
            <person name="Brakhage A.A."/>
            <person name="Guthke R."/>
            <person name="Hertweck C."/>
            <person name="Linde J."/>
        </authorList>
    </citation>
    <scope>NUCLEOTIDE SEQUENCE [LARGE SCALE GENOMIC DNA]</scope>
</reference>
<dbReference type="GO" id="GO:0005762">
    <property type="term" value="C:mitochondrial large ribosomal subunit"/>
    <property type="evidence" value="ECO:0007669"/>
    <property type="project" value="TreeGrafter"/>
</dbReference>
<dbReference type="AlphaFoldDB" id="A0A0A1TLL1"/>
<evidence type="ECO:0000259" key="2">
    <source>
        <dbReference type="Pfam" id="PF00472"/>
    </source>
</evidence>
<dbReference type="Pfam" id="PF00472">
    <property type="entry name" value="RF-1"/>
    <property type="match status" value="1"/>
</dbReference>
<dbReference type="PANTHER" id="PTHR11075:SF54">
    <property type="entry name" value="LARGE RIBOSOMAL SUBUNIT PROTEIN ML62"/>
    <property type="match status" value="1"/>
</dbReference>
<dbReference type="STRING" id="1531966.A0A0A1TLL1"/>
<feature type="compositionally biased region" description="Basic and acidic residues" evidence="1">
    <location>
        <begin position="165"/>
        <end position="184"/>
    </location>
</feature>
<dbReference type="PANTHER" id="PTHR11075">
    <property type="entry name" value="PEPTIDE CHAIN RELEASE FACTOR"/>
    <property type="match status" value="1"/>
</dbReference>
<dbReference type="EMBL" id="CDHN01000004">
    <property type="protein sequence ID" value="CEJ91900.1"/>
    <property type="molecule type" value="Genomic_DNA"/>
</dbReference>
<feature type="compositionally biased region" description="Basic residues" evidence="1">
    <location>
        <begin position="185"/>
        <end position="201"/>
    </location>
</feature>
<proteinExistence type="predicted"/>
<dbReference type="Proteomes" id="UP000039046">
    <property type="component" value="Unassembled WGS sequence"/>
</dbReference>
<gene>
    <name evidence="3" type="ORF">VHEMI07584</name>
</gene>
<dbReference type="SUPFAM" id="SSF110916">
    <property type="entry name" value="Peptidyl-tRNA hydrolase domain-like"/>
    <property type="match status" value="1"/>
</dbReference>
<evidence type="ECO:0000313" key="4">
    <source>
        <dbReference type="Proteomes" id="UP000039046"/>
    </source>
</evidence>
<feature type="domain" description="Prokaryotic-type class I peptide chain release factors" evidence="2">
    <location>
        <begin position="74"/>
        <end position="189"/>
    </location>
</feature>
<dbReference type="InterPro" id="IPR052104">
    <property type="entry name" value="Mito_Release_Factor_mL62"/>
</dbReference>
<dbReference type="OrthoDB" id="270639at2759"/>
<dbReference type="GO" id="GO:0016150">
    <property type="term" value="F:translation release factor activity, codon nonspecific"/>
    <property type="evidence" value="ECO:0007669"/>
    <property type="project" value="TreeGrafter"/>
</dbReference>
<dbReference type="Gene3D" id="3.30.160.20">
    <property type="match status" value="1"/>
</dbReference>
<sequence length="201" mass="23167">MISSRLGYRCLPRHSMLTRVVRPKTAHPSLCMPGIVQYKRYDAFDAHLDPEVLAEARRWRKGFDWSMLPEGSTTFARSSGPGGQHVNKTETKATSVFPVYELARVLPHALRSALQKSRYYVASSDSLNFQSQTSRSRTSNQEENKSKLWEEILRIYDANVPGETSEAKREKHRNIEQRFHSERLKSKKMLSSKKQSRRGPD</sequence>
<evidence type="ECO:0000313" key="3">
    <source>
        <dbReference type="EMBL" id="CEJ91900.1"/>
    </source>
</evidence>
<dbReference type="InterPro" id="IPR000352">
    <property type="entry name" value="Pep_chain_release_fac_I"/>
</dbReference>
<dbReference type="GO" id="GO:0004045">
    <property type="term" value="F:peptidyl-tRNA hydrolase activity"/>
    <property type="evidence" value="ECO:0007669"/>
    <property type="project" value="TreeGrafter"/>
</dbReference>
<accession>A0A0A1TLL1</accession>
<evidence type="ECO:0000256" key="1">
    <source>
        <dbReference type="SAM" id="MobiDB-lite"/>
    </source>
</evidence>
<dbReference type="GO" id="GO:0070126">
    <property type="term" value="P:mitochondrial translational termination"/>
    <property type="evidence" value="ECO:0007669"/>
    <property type="project" value="TreeGrafter"/>
</dbReference>
<keyword evidence="4" id="KW-1185">Reference proteome</keyword>